<dbReference type="PROSITE" id="PS51935">
    <property type="entry name" value="NLPC_P60"/>
    <property type="match status" value="1"/>
</dbReference>
<evidence type="ECO:0000256" key="5">
    <source>
        <dbReference type="SAM" id="SignalP"/>
    </source>
</evidence>
<dbReference type="RefSeq" id="WP_310062970.1">
    <property type="nucleotide sequence ID" value="NZ_JAVDVY010000002.1"/>
</dbReference>
<evidence type="ECO:0000259" key="6">
    <source>
        <dbReference type="PROSITE" id="PS51935"/>
    </source>
</evidence>
<keyword evidence="4" id="KW-0788">Thiol protease</keyword>
<gene>
    <name evidence="7" type="ORF">J2X06_002560</name>
</gene>
<keyword evidence="3" id="KW-0378">Hydrolase</keyword>
<feature type="domain" description="NlpC/P60" evidence="6">
    <location>
        <begin position="309"/>
        <end position="463"/>
    </location>
</feature>
<dbReference type="PIRSF" id="PIRSF019015">
    <property type="entry name" value="P60_peptidase_YkfC"/>
    <property type="match status" value="1"/>
</dbReference>
<dbReference type="InterPro" id="IPR038765">
    <property type="entry name" value="Papain-like_cys_pep_sf"/>
</dbReference>
<evidence type="ECO:0000256" key="2">
    <source>
        <dbReference type="ARBA" id="ARBA00022670"/>
    </source>
</evidence>
<evidence type="ECO:0000256" key="3">
    <source>
        <dbReference type="ARBA" id="ARBA00022801"/>
    </source>
</evidence>
<dbReference type="Pfam" id="PF12913">
    <property type="entry name" value="SH3_6"/>
    <property type="match status" value="1"/>
</dbReference>
<evidence type="ECO:0000256" key="1">
    <source>
        <dbReference type="ARBA" id="ARBA00007074"/>
    </source>
</evidence>
<feature type="chain" id="PRO_5045212879" description="NlpC/P60 domain-containing protein" evidence="5">
    <location>
        <begin position="24"/>
        <end position="464"/>
    </location>
</feature>
<accession>A0ABU1WCN0</accession>
<name>A0ABU1WCN0_9GAMM</name>
<dbReference type="InterPro" id="IPR027017">
    <property type="entry name" value="P60_peptidase_YkfC"/>
</dbReference>
<dbReference type="EMBL" id="JAVDVY010000002">
    <property type="protein sequence ID" value="MDR7135351.1"/>
    <property type="molecule type" value="Genomic_DNA"/>
</dbReference>
<organism evidence="7 8">
    <name type="scientific">Lysobacter niastensis</name>
    <dbReference type="NCBI Taxonomy" id="380629"/>
    <lineage>
        <taxon>Bacteria</taxon>
        <taxon>Pseudomonadati</taxon>
        <taxon>Pseudomonadota</taxon>
        <taxon>Gammaproteobacteria</taxon>
        <taxon>Lysobacterales</taxon>
        <taxon>Lysobacteraceae</taxon>
        <taxon>Lysobacter</taxon>
    </lineage>
</organism>
<proteinExistence type="inferred from homology"/>
<reference evidence="7 8" key="1">
    <citation type="submission" date="2023-07" db="EMBL/GenBank/DDBJ databases">
        <title>Sorghum-associated microbial communities from plants grown in Nebraska, USA.</title>
        <authorList>
            <person name="Schachtman D."/>
        </authorList>
    </citation>
    <scope>NUCLEOTIDE SEQUENCE [LARGE SCALE GENOMIC DNA]</scope>
    <source>
        <strain evidence="7 8">BE198</strain>
    </source>
</reference>
<keyword evidence="8" id="KW-1185">Reference proteome</keyword>
<evidence type="ECO:0000256" key="4">
    <source>
        <dbReference type="ARBA" id="ARBA00022807"/>
    </source>
</evidence>
<feature type="signal peptide" evidence="5">
    <location>
        <begin position="1"/>
        <end position="23"/>
    </location>
</feature>
<protein>
    <recommendedName>
        <fullName evidence="6">NlpC/P60 domain-containing protein</fullName>
    </recommendedName>
</protein>
<sequence>MRLLLSLTTALLFSAVAAQPSTARDWPIPAHGVIGVEDAQLDPAFWVERLADADRVVLDRDAIAAQNARLQRLDRSMHDLDALPATLNREQVGGWVSGISRHPTKPLFDERGQPVPAATIDDTVADANLDAIPAQQSTRYGLVVHRADLRAFPTRLRVFTSSDDHDIDRFQESALFPGDPVAIVHESRDGQWWFVVSPRYAAWIEKRHVAMGKAADVLGYTRKAPYRIVTGAMAHTLYTPEEPGVSDLQLDMGVRVPVLADWPADKPVNGQHPYTSYVIELPVRNDDGSLRFAPALLPRRDATADQYLTLSKRHVIEQGFRFLGERYGWGHGYNARDCSGFVSEVYRSMGVQLPRNTSDQAVSPALNRLALGEKDSRDQRVAIARELQVGDLVYIPGHVMMVIGQIDGEPYVIHDTTGLSYRGRDGNIARARTNGVTVSPLLPLMFNATQTYIDRATNIQRIRP</sequence>
<evidence type="ECO:0000313" key="8">
    <source>
        <dbReference type="Proteomes" id="UP001251524"/>
    </source>
</evidence>
<dbReference type="InterPro" id="IPR000064">
    <property type="entry name" value="NLP_P60_dom"/>
</dbReference>
<evidence type="ECO:0000313" key="7">
    <source>
        <dbReference type="EMBL" id="MDR7135351.1"/>
    </source>
</evidence>
<keyword evidence="2" id="KW-0645">Protease</keyword>
<comment type="similarity">
    <text evidence="1">Belongs to the peptidase C40 family.</text>
</comment>
<dbReference type="SUPFAM" id="SSF54001">
    <property type="entry name" value="Cysteine proteinases"/>
    <property type="match status" value="1"/>
</dbReference>
<dbReference type="InterPro" id="IPR039439">
    <property type="entry name" value="SH3b1_dom"/>
</dbReference>
<dbReference type="Gene3D" id="3.90.1720.10">
    <property type="entry name" value="endopeptidase domain like (from Nostoc punctiforme)"/>
    <property type="match status" value="1"/>
</dbReference>
<dbReference type="Proteomes" id="UP001251524">
    <property type="component" value="Unassembled WGS sequence"/>
</dbReference>
<keyword evidence="5" id="KW-0732">Signal</keyword>
<dbReference type="Pfam" id="PF00877">
    <property type="entry name" value="NLPC_P60"/>
    <property type="match status" value="1"/>
</dbReference>
<comment type="caution">
    <text evidence="7">The sequence shown here is derived from an EMBL/GenBank/DDBJ whole genome shotgun (WGS) entry which is preliminary data.</text>
</comment>